<feature type="compositionally biased region" description="Acidic residues" evidence="1">
    <location>
        <begin position="25"/>
        <end position="36"/>
    </location>
</feature>
<organism evidence="2 3">
    <name type="scientific">Chlamydomonas eustigma</name>
    <dbReference type="NCBI Taxonomy" id="1157962"/>
    <lineage>
        <taxon>Eukaryota</taxon>
        <taxon>Viridiplantae</taxon>
        <taxon>Chlorophyta</taxon>
        <taxon>core chlorophytes</taxon>
        <taxon>Chlorophyceae</taxon>
        <taxon>CS clade</taxon>
        <taxon>Chlamydomonadales</taxon>
        <taxon>Chlamydomonadaceae</taxon>
        <taxon>Chlamydomonas</taxon>
    </lineage>
</organism>
<dbReference type="OrthoDB" id="10581338at2759"/>
<proteinExistence type="predicted"/>
<protein>
    <submittedName>
        <fullName evidence="2">Uncharacterized protein</fullName>
    </submittedName>
</protein>
<evidence type="ECO:0000256" key="1">
    <source>
        <dbReference type="SAM" id="MobiDB-lite"/>
    </source>
</evidence>
<reference evidence="2 3" key="1">
    <citation type="submission" date="2017-08" db="EMBL/GenBank/DDBJ databases">
        <title>Acidophilic green algal genome provides insights into adaptation to an acidic environment.</title>
        <authorList>
            <person name="Hirooka S."/>
            <person name="Hirose Y."/>
            <person name="Kanesaki Y."/>
            <person name="Higuchi S."/>
            <person name="Fujiwara T."/>
            <person name="Onuma R."/>
            <person name="Era A."/>
            <person name="Ohbayashi R."/>
            <person name="Uzuka A."/>
            <person name="Nozaki H."/>
            <person name="Yoshikawa H."/>
            <person name="Miyagishima S.Y."/>
        </authorList>
    </citation>
    <scope>NUCLEOTIDE SEQUENCE [LARGE SCALE GENOMIC DNA]</scope>
    <source>
        <strain evidence="2 3">NIES-2499</strain>
    </source>
</reference>
<evidence type="ECO:0000313" key="3">
    <source>
        <dbReference type="Proteomes" id="UP000232323"/>
    </source>
</evidence>
<sequence>MEYSRDCSNPEGHSERHPTDNPLFESEDREVDDSYDDTTFVVPDDSGPQLKSNESIESKPGATTNADAVDVVDADLSATIDRIKSIAASHQMPPVLLAKLLVSINAVLDLVAFGDDSLQATPNYTPAAGMNTNKVPSVITQAALPEANKLYDELRLAATPPAVIADVADRESQRQHHLIRHHQQSRVSGLSGTSRKLFSEVEEEEYEEQSSNAAQRPLMVVQKDYNCNKCIDSIQLSAYEDRAEVKINVLEPIFDSSDLPVEDSCLRQGLRIYDAFLSPEECGIVARHLPTVTKTVRKVLTGAAHKIMSECTDRVCHVVEHTYKKKYIFKDAFARHQPHTAPGKLHQDGPKGEHTYDLRVCVRVPFHYFHGCEPSRIFFVALDNGSNTGASHSFLIQAGQGYSITNALGLKCFKTPWNHGNQKYHGMTWIVDFKI</sequence>
<keyword evidence="3" id="KW-1185">Reference proteome</keyword>
<dbReference type="AlphaFoldDB" id="A0A250XFQ8"/>
<accession>A0A250XFQ8</accession>
<feature type="region of interest" description="Disordered" evidence="1">
    <location>
        <begin position="1"/>
        <end position="64"/>
    </location>
</feature>
<dbReference type="Proteomes" id="UP000232323">
    <property type="component" value="Unassembled WGS sequence"/>
</dbReference>
<dbReference type="EMBL" id="BEGY01000072">
    <property type="protein sequence ID" value="GAX81914.1"/>
    <property type="molecule type" value="Genomic_DNA"/>
</dbReference>
<evidence type="ECO:0000313" key="2">
    <source>
        <dbReference type="EMBL" id="GAX81914.1"/>
    </source>
</evidence>
<comment type="caution">
    <text evidence="2">The sequence shown here is derived from an EMBL/GenBank/DDBJ whole genome shotgun (WGS) entry which is preliminary data.</text>
</comment>
<feature type="compositionally biased region" description="Polar residues" evidence="1">
    <location>
        <begin position="49"/>
        <end position="64"/>
    </location>
</feature>
<name>A0A250XFQ8_9CHLO</name>
<gene>
    <name evidence="2" type="ORF">CEUSTIGMA_g9342.t1</name>
</gene>